<dbReference type="InterPro" id="IPR006264">
    <property type="entry name" value="EPSP_synthase"/>
</dbReference>
<feature type="binding site" evidence="7">
    <location>
        <position position="24"/>
    </location>
    <ligand>
        <name>3-phosphoshikimate</name>
        <dbReference type="ChEBI" id="CHEBI:145989"/>
    </ligand>
</feature>
<dbReference type="Pfam" id="PF00275">
    <property type="entry name" value="EPSP_synthase"/>
    <property type="match status" value="1"/>
</dbReference>
<dbReference type="PANTHER" id="PTHR21090:SF5">
    <property type="entry name" value="PENTAFUNCTIONAL AROM POLYPEPTIDE"/>
    <property type="match status" value="1"/>
</dbReference>
<name>A0A6N2QWT5_9FIRM</name>
<feature type="active site" description="Proton acceptor" evidence="7">
    <location>
        <position position="291"/>
    </location>
</feature>
<feature type="binding site" evidence="7">
    <location>
        <position position="28"/>
    </location>
    <ligand>
        <name>3-phosphoshikimate</name>
        <dbReference type="ChEBI" id="CHEBI:145989"/>
    </ligand>
</feature>
<dbReference type="PIRSF" id="PIRSF000505">
    <property type="entry name" value="EPSPS"/>
    <property type="match status" value="1"/>
</dbReference>
<feature type="binding site" evidence="7">
    <location>
        <position position="362"/>
    </location>
    <ligand>
        <name>phosphoenolpyruvate</name>
        <dbReference type="ChEBI" id="CHEBI:58702"/>
    </ligand>
</feature>
<dbReference type="GO" id="GO:0008652">
    <property type="term" value="P:amino acid biosynthetic process"/>
    <property type="evidence" value="ECO:0007669"/>
    <property type="project" value="UniProtKB-KW"/>
</dbReference>
<evidence type="ECO:0000256" key="1">
    <source>
        <dbReference type="ARBA" id="ARBA00004811"/>
    </source>
</evidence>
<evidence type="ECO:0000256" key="3">
    <source>
        <dbReference type="ARBA" id="ARBA00022605"/>
    </source>
</evidence>
<feature type="binding site" evidence="7">
    <location>
        <position position="291"/>
    </location>
    <ligand>
        <name>3-phosphoshikimate</name>
        <dbReference type="ChEBI" id="CHEBI:145989"/>
    </ligand>
</feature>
<comment type="function">
    <text evidence="7">Catalyzes the transfer of the enolpyruvyl moiety of phosphoenolpyruvate (PEP) to the 5-hydroxyl of shikimate-3-phosphate (S3P) to produce enolpyruvyl shikimate-3-phosphate and inorganic phosphate.</text>
</comment>
<comment type="similarity">
    <text evidence="2 7">Belongs to the EPSP synthase family.</text>
</comment>
<feature type="binding site" evidence="7">
    <location>
        <position position="120"/>
    </location>
    <ligand>
        <name>phosphoenolpyruvate</name>
        <dbReference type="ChEBI" id="CHEBI:58702"/>
    </ligand>
</feature>
<organism evidence="9">
    <name type="scientific">Anaerococcus vaginalis</name>
    <dbReference type="NCBI Taxonomy" id="33037"/>
    <lineage>
        <taxon>Bacteria</taxon>
        <taxon>Bacillati</taxon>
        <taxon>Bacillota</taxon>
        <taxon>Tissierellia</taxon>
        <taxon>Tissierellales</taxon>
        <taxon>Peptoniphilaceae</taxon>
        <taxon>Anaerococcus</taxon>
    </lineage>
</organism>
<evidence type="ECO:0000259" key="8">
    <source>
        <dbReference type="Pfam" id="PF00275"/>
    </source>
</evidence>
<dbReference type="AlphaFoldDB" id="A0A6N2QWT5"/>
<dbReference type="Gene3D" id="3.65.10.10">
    <property type="entry name" value="Enolpyruvate transferase domain"/>
    <property type="match status" value="2"/>
</dbReference>
<dbReference type="InterPro" id="IPR036968">
    <property type="entry name" value="Enolpyruvate_Tfrase_sf"/>
</dbReference>
<reference evidence="9" key="1">
    <citation type="submission" date="2019-11" db="EMBL/GenBank/DDBJ databases">
        <authorList>
            <person name="Feng L."/>
        </authorList>
    </citation>
    <scope>NUCLEOTIDE SEQUENCE</scope>
    <source>
        <strain evidence="9">AvaginalisLFYP127</strain>
    </source>
</reference>
<dbReference type="UniPathway" id="UPA00053">
    <property type="reaction ID" value="UER00089"/>
</dbReference>
<dbReference type="HAMAP" id="MF_00210">
    <property type="entry name" value="EPSP_synth"/>
    <property type="match status" value="1"/>
</dbReference>
<comment type="catalytic activity">
    <reaction evidence="6">
        <text>3-phosphoshikimate + phosphoenolpyruvate = 5-O-(1-carboxyvinyl)-3-phosphoshikimate + phosphate</text>
        <dbReference type="Rhea" id="RHEA:21256"/>
        <dbReference type="ChEBI" id="CHEBI:43474"/>
        <dbReference type="ChEBI" id="CHEBI:57701"/>
        <dbReference type="ChEBI" id="CHEBI:58702"/>
        <dbReference type="ChEBI" id="CHEBI:145989"/>
        <dbReference type="EC" id="2.5.1.19"/>
    </reaction>
    <physiologicalReaction direction="left-to-right" evidence="6">
        <dbReference type="Rhea" id="RHEA:21257"/>
    </physiologicalReaction>
</comment>
<feature type="binding site" evidence="7">
    <location>
        <position position="23"/>
    </location>
    <ligand>
        <name>phosphoenolpyruvate</name>
        <dbReference type="ChEBI" id="CHEBI:58702"/>
    </ligand>
</feature>
<accession>A0A6N2QWT5</accession>
<feature type="binding site" evidence="7">
    <location>
        <position position="322"/>
    </location>
    <ligand>
        <name>phosphoenolpyruvate</name>
        <dbReference type="ChEBI" id="CHEBI:58702"/>
    </ligand>
</feature>
<dbReference type="GO" id="GO:0009073">
    <property type="term" value="P:aromatic amino acid family biosynthetic process"/>
    <property type="evidence" value="ECO:0007669"/>
    <property type="project" value="UniProtKB-KW"/>
</dbReference>
<keyword evidence="4 7" id="KW-0808">Transferase</keyword>
<evidence type="ECO:0000256" key="6">
    <source>
        <dbReference type="ARBA" id="ARBA00044633"/>
    </source>
</evidence>
<comment type="caution">
    <text evidence="7">Lacks conserved residue(s) required for the propagation of feature annotation.</text>
</comment>
<dbReference type="EC" id="2.5.1.19" evidence="7"/>
<dbReference type="GO" id="GO:0009423">
    <property type="term" value="P:chorismate biosynthetic process"/>
    <property type="evidence" value="ECO:0007669"/>
    <property type="project" value="UniProtKB-UniRule"/>
</dbReference>
<feature type="binding site" evidence="7">
    <location>
        <position position="163"/>
    </location>
    <ligand>
        <name>phosphoenolpyruvate</name>
        <dbReference type="ChEBI" id="CHEBI:58702"/>
    </ligand>
</feature>
<feature type="binding site" evidence="7">
    <location>
        <position position="23"/>
    </location>
    <ligand>
        <name>3-phosphoshikimate</name>
        <dbReference type="ChEBI" id="CHEBI:145989"/>
    </ligand>
</feature>
<feature type="binding site" evidence="7">
    <location>
        <position position="161"/>
    </location>
    <ligand>
        <name>3-phosphoshikimate</name>
        <dbReference type="ChEBI" id="CHEBI:145989"/>
    </ligand>
</feature>
<comment type="subunit">
    <text evidence="7">Monomer.</text>
</comment>
<comment type="pathway">
    <text evidence="1 7">Metabolic intermediate biosynthesis; chorismate biosynthesis; chorismate from D-erythrose 4-phosphate and phosphoenolpyruvate: step 6/7.</text>
</comment>
<dbReference type="NCBIfam" id="TIGR01356">
    <property type="entry name" value="aroA"/>
    <property type="match status" value="1"/>
</dbReference>
<feature type="binding site" evidence="7">
    <location>
        <position position="92"/>
    </location>
    <ligand>
        <name>phosphoenolpyruvate</name>
        <dbReference type="ChEBI" id="CHEBI:58702"/>
    </ligand>
</feature>
<dbReference type="PANTHER" id="PTHR21090">
    <property type="entry name" value="AROM/DEHYDROQUINATE SYNTHASE"/>
    <property type="match status" value="1"/>
</dbReference>
<sequence>MKTDNILIHPSRLEGEIDAISSKSYGHRALILAGLCENPTNIYINEFSKDINVTIDALINLGVGIEKFKNFVKVTPPKVKIEKATIDMYESGSSLRFFTAVANHFAKEVKIIGKERLSQRPNYELIKNLRKHGLEISSDKIPYTIKGNLFGGDFEFFENKSSQYITAIMLASSKLSGKTSIKLKEKPESLGYIDISREVLKDFNVDVKEENNSYFIENPQIKSPNNYYVEGDWSNAAFFYGANLINSKIKINNLKEDSLQKDRQIVDIIKKIKNCKNENKTLKIDISQIPDLCPILALLLTYLDKTSYITNGKRLRLKESDRLESTSKMLNNLGAKCEIIGDNLKISGKIIGGEVDSFNDHRIVMAASIASLMAKDDIIIKNYKAVNKSYPSFFKTFEKLGGKIEYLGA</sequence>
<feature type="binding site" evidence="7">
    <location>
        <position position="318"/>
    </location>
    <ligand>
        <name>3-phosphoshikimate</name>
        <dbReference type="ChEBI" id="CHEBI:145989"/>
    </ligand>
</feature>
<keyword evidence="3 7" id="KW-0028">Amino-acid biosynthesis</keyword>
<feature type="binding site" evidence="7">
    <location>
        <position position="162"/>
    </location>
    <ligand>
        <name>3-phosphoshikimate</name>
        <dbReference type="ChEBI" id="CHEBI:145989"/>
    </ligand>
</feature>
<feature type="domain" description="Enolpyruvate transferase" evidence="8">
    <location>
        <begin position="10"/>
        <end position="396"/>
    </location>
</feature>
<feature type="binding site" evidence="7">
    <location>
        <position position="163"/>
    </location>
    <ligand>
        <name>3-phosphoshikimate</name>
        <dbReference type="ChEBI" id="CHEBI:145989"/>
    </ligand>
</feature>
<dbReference type="InterPro" id="IPR013792">
    <property type="entry name" value="RNA3'P_cycl/enolpyr_Trfase_a/b"/>
</dbReference>
<dbReference type="InterPro" id="IPR001986">
    <property type="entry name" value="Enolpyruvate_Tfrase_dom"/>
</dbReference>
<gene>
    <name evidence="7 9" type="primary">aroA</name>
    <name evidence="9" type="ORF">AVLFYP127_00037</name>
</gene>
<dbReference type="GO" id="GO:0005737">
    <property type="term" value="C:cytoplasm"/>
    <property type="evidence" value="ECO:0007669"/>
    <property type="project" value="UniProtKB-SubCell"/>
</dbReference>
<dbReference type="RefSeq" id="WP_156328311.1">
    <property type="nucleotide sequence ID" value="NZ_CACRSW010000001.1"/>
</dbReference>
<feature type="binding site" evidence="7">
    <location>
        <position position="189"/>
    </location>
    <ligand>
        <name>3-phosphoshikimate</name>
        <dbReference type="ChEBI" id="CHEBI:145989"/>
    </ligand>
</feature>
<evidence type="ECO:0000256" key="4">
    <source>
        <dbReference type="ARBA" id="ARBA00022679"/>
    </source>
</evidence>
<evidence type="ECO:0000256" key="2">
    <source>
        <dbReference type="ARBA" id="ARBA00009948"/>
    </source>
</evidence>
<dbReference type="InterPro" id="IPR023193">
    <property type="entry name" value="EPSP_synthase_CS"/>
</dbReference>
<dbReference type="CDD" id="cd01556">
    <property type="entry name" value="EPSP_synthase"/>
    <property type="match status" value="1"/>
</dbReference>
<proteinExistence type="inferred from homology"/>
<keyword evidence="7" id="KW-0963">Cytoplasm</keyword>
<dbReference type="SUPFAM" id="SSF55205">
    <property type="entry name" value="EPT/RTPC-like"/>
    <property type="match status" value="1"/>
</dbReference>
<dbReference type="GO" id="GO:0003866">
    <property type="term" value="F:3-phosphoshikimate 1-carboxyvinyltransferase activity"/>
    <property type="evidence" value="ECO:0007669"/>
    <property type="project" value="UniProtKB-UniRule"/>
</dbReference>
<protein>
    <recommendedName>
        <fullName evidence="7">3-phosphoshikimate 1-carboxyvinyltransferase</fullName>
        <ecNumber evidence="7">2.5.1.19</ecNumber>
    </recommendedName>
    <alternativeName>
        <fullName evidence="7">5-enolpyruvylshikimate-3-phosphate synthase</fullName>
        <shortName evidence="7">EPSP synthase</shortName>
        <shortName evidence="7">EPSPS</shortName>
    </alternativeName>
</protein>
<dbReference type="EMBL" id="CACRSW010000001">
    <property type="protein sequence ID" value="VYS72471.1"/>
    <property type="molecule type" value="Genomic_DNA"/>
</dbReference>
<evidence type="ECO:0000256" key="7">
    <source>
        <dbReference type="HAMAP-Rule" id="MF_00210"/>
    </source>
</evidence>
<comment type="subcellular location">
    <subcellularLocation>
        <location evidence="7">Cytoplasm</location>
    </subcellularLocation>
</comment>
<dbReference type="PROSITE" id="PS00885">
    <property type="entry name" value="EPSP_SYNTHASE_2"/>
    <property type="match status" value="1"/>
</dbReference>
<evidence type="ECO:0000313" key="9">
    <source>
        <dbReference type="EMBL" id="VYS72471.1"/>
    </source>
</evidence>
<keyword evidence="5 7" id="KW-0057">Aromatic amino acid biosynthesis</keyword>
<feature type="binding site" evidence="7">
    <location>
        <position position="388"/>
    </location>
    <ligand>
        <name>phosphoenolpyruvate</name>
        <dbReference type="ChEBI" id="CHEBI:58702"/>
    </ligand>
</feature>
<evidence type="ECO:0000256" key="5">
    <source>
        <dbReference type="ARBA" id="ARBA00023141"/>
    </source>
</evidence>